<accession>A0AAU9W4D2</accession>
<keyword evidence="2" id="KW-1185">Reference proteome</keyword>
<protein>
    <submittedName>
        <fullName evidence="1">Uncharacterized protein</fullName>
    </submittedName>
</protein>
<dbReference type="AlphaFoldDB" id="A0AAU9W4D2"/>
<reference evidence="1 2" key="1">
    <citation type="submission" date="2022-05" db="EMBL/GenBank/DDBJ databases">
        <authorList>
            <consortium name="Genoscope - CEA"/>
            <person name="William W."/>
        </authorList>
    </citation>
    <scope>NUCLEOTIDE SEQUENCE [LARGE SCALE GENOMIC DNA]</scope>
</reference>
<proteinExistence type="predicted"/>
<comment type="caution">
    <text evidence="1">The sequence shown here is derived from an EMBL/GenBank/DDBJ whole genome shotgun (WGS) entry which is preliminary data.</text>
</comment>
<name>A0AAU9W4D2_9CNID</name>
<organism evidence="1 2">
    <name type="scientific">Pocillopora meandrina</name>
    <dbReference type="NCBI Taxonomy" id="46732"/>
    <lineage>
        <taxon>Eukaryota</taxon>
        <taxon>Metazoa</taxon>
        <taxon>Cnidaria</taxon>
        <taxon>Anthozoa</taxon>
        <taxon>Hexacorallia</taxon>
        <taxon>Scleractinia</taxon>
        <taxon>Astrocoeniina</taxon>
        <taxon>Pocilloporidae</taxon>
        <taxon>Pocillopora</taxon>
    </lineage>
</organism>
<dbReference type="Proteomes" id="UP001159428">
    <property type="component" value="Unassembled WGS sequence"/>
</dbReference>
<dbReference type="EMBL" id="CALNXJ010000006">
    <property type="protein sequence ID" value="CAH3042072.1"/>
    <property type="molecule type" value="Genomic_DNA"/>
</dbReference>
<evidence type="ECO:0000313" key="1">
    <source>
        <dbReference type="EMBL" id="CAH3042072.1"/>
    </source>
</evidence>
<evidence type="ECO:0000313" key="2">
    <source>
        <dbReference type="Proteomes" id="UP001159428"/>
    </source>
</evidence>
<sequence>MDILESLEENCDYCFCVPSKDVPFMTKNWKKAIRDKRKAAKTYANNSTEENGK</sequence>
<gene>
    <name evidence="1" type="ORF">PMEA_00028545</name>
</gene>